<feature type="domain" description="Replication factor A C-terminal" evidence="2">
    <location>
        <begin position="218"/>
        <end position="321"/>
    </location>
</feature>
<evidence type="ECO:0000259" key="2">
    <source>
        <dbReference type="Pfam" id="PF08646"/>
    </source>
</evidence>
<dbReference type="PANTHER" id="PTHR47165">
    <property type="entry name" value="OS03G0429900 PROTEIN"/>
    <property type="match status" value="1"/>
</dbReference>
<sequence>MEQEKRHIHSKILTIIAIICEIRALPLDEDDWWLSVAAKKGGGGGWFEMRREDYGITPATGGDALVYGYSIRSTTGMSNIRRMIGVCPQITLDVLRRTHCALQAPENSYEKLNYKTIWGKQLEITLWPEKRHLIGDEVVAGDIVAITSTMVIEHNARVDIFDNSSHKSRIPDVLQTVEHITRLRGLPAVQSTEPEEQTVTLLDLKLSTQQNIQGSRNFICDAKIAHIHEDRGWYYVLCSKCSNKLYPEQDSNNLILVCKDDEDITPNFRYCVNTTITDETGSANAVFFNDSMQEMVNISCKEMVTKHASTTDPRAIPHELQSAVDITTRLHLTLKNDGKIVVNNVSKGTPATERTGTSTFTPTTPLPKAAGSKRQMPETPGTSNQERIKQENIQTILECGNWLSF</sequence>
<evidence type="ECO:0000313" key="3">
    <source>
        <dbReference type="EMBL" id="KAL3654561.1"/>
    </source>
</evidence>
<keyword evidence="4" id="KW-1185">Reference proteome</keyword>
<feature type="compositionally biased region" description="Low complexity" evidence="1">
    <location>
        <begin position="352"/>
        <end position="367"/>
    </location>
</feature>
<dbReference type="PANTHER" id="PTHR47165:SF4">
    <property type="entry name" value="OS03G0429900 PROTEIN"/>
    <property type="match status" value="1"/>
</dbReference>
<organism evidence="3 4">
    <name type="scientific">Castilleja foliolosa</name>
    <dbReference type="NCBI Taxonomy" id="1961234"/>
    <lineage>
        <taxon>Eukaryota</taxon>
        <taxon>Viridiplantae</taxon>
        <taxon>Streptophyta</taxon>
        <taxon>Embryophyta</taxon>
        <taxon>Tracheophyta</taxon>
        <taxon>Spermatophyta</taxon>
        <taxon>Magnoliopsida</taxon>
        <taxon>eudicotyledons</taxon>
        <taxon>Gunneridae</taxon>
        <taxon>Pentapetalae</taxon>
        <taxon>asterids</taxon>
        <taxon>lamiids</taxon>
        <taxon>Lamiales</taxon>
        <taxon>Orobanchaceae</taxon>
        <taxon>Pedicularideae</taxon>
        <taxon>Castillejinae</taxon>
        <taxon>Castilleja</taxon>
    </lineage>
</organism>
<comment type="caution">
    <text evidence="3">The sequence shown here is derived from an EMBL/GenBank/DDBJ whole genome shotgun (WGS) entry which is preliminary data.</text>
</comment>
<dbReference type="SUPFAM" id="SSF50249">
    <property type="entry name" value="Nucleic acid-binding proteins"/>
    <property type="match status" value="1"/>
</dbReference>
<reference evidence="4" key="1">
    <citation type="journal article" date="2024" name="IScience">
        <title>Strigolactones Initiate the Formation of Haustorium-like Structures in Castilleja.</title>
        <authorList>
            <person name="Buerger M."/>
            <person name="Peterson D."/>
            <person name="Chory J."/>
        </authorList>
    </citation>
    <scope>NUCLEOTIDE SEQUENCE [LARGE SCALE GENOMIC DNA]</scope>
</reference>
<protein>
    <recommendedName>
        <fullName evidence="2">Replication factor A C-terminal domain-containing protein</fullName>
    </recommendedName>
</protein>
<proteinExistence type="predicted"/>
<dbReference type="Pfam" id="PF08646">
    <property type="entry name" value="Rep_fac-A_C"/>
    <property type="match status" value="1"/>
</dbReference>
<dbReference type="InterPro" id="IPR013955">
    <property type="entry name" value="Rep_factor-A_C"/>
</dbReference>
<feature type="region of interest" description="Disordered" evidence="1">
    <location>
        <begin position="346"/>
        <end position="386"/>
    </location>
</feature>
<name>A0ABD3EJY2_9LAMI</name>
<dbReference type="AlphaFoldDB" id="A0ABD3EJY2"/>
<gene>
    <name evidence="3" type="ORF">CASFOL_001546</name>
</gene>
<evidence type="ECO:0000256" key="1">
    <source>
        <dbReference type="SAM" id="MobiDB-lite"/>
    </source>
</evidence>
<evidence type="ECO:0000313" key="4">
    <source>
        <dbReference type="Proteomes" id="UP001632038"/>
    </source>
</evidence>
<dbReference type="Gene3D" id="2.40.50.140">
    <property type="entry name" value="Nucleic acid-binding proteins"/>
    <property type="match status" value="1"/>
</dbReference>
<dbReference type="InterPro" id="IPR012340">
    <property type="entry name" value="NA-bd_OB-fold"/>
</dbReference>
<accession>A0ABD3EJY2</accession>
<dbReference type="EMBL" id="JAVIJP010000004">
    <property type="protein sequence ID" value="KAL3654561.1"/>
    <property type="molecule type" value="Genomic_DNA"/>
</dbReference>
<dbReference type="Proteomes" id="UP001632038">
    <property type="component" value="Unassembled WGS sequence"/>
</dbReference>